<evidence type="ECO:0000259" key="2">
    <source>
        <dbReference type="Pfam" id="PF03732"/>
    </source>
</evidence>
<keyword evidence="4" id="KW-1185">Reference proteome</keyword>
<feature type="domain" description="Retrotransposon gag" evidence="2">
    <location>
        <begin position="70"/>
        <end position="139"/>
    </location>
</feature>
<dbReference type="Proteomes" id="UP001458880">
    <property type="component" value="Unassembled WGS sequence"/>
</dbReference>
<protein>
    <submittedName>
        <fullName evidence="3">Retrotransposon gag protein</fullName>
    </submittedName>
</protein>
<name>A0AAW1MZ42_POPJA</name>
<evidence type="ECO:0000256" key="1">
    <source>
        <dbReference type="SAM" id="MobiDB-lite"/>
    </source>
</evidence>
<accession>A0AAW1MZ42</accession>
<gene>
    <name evidence="3" type="ORF">QE152_g4981</name>
</gene>
<feature type="region of interest" description="Disordered" evidence="1">
    <location>
        <begin position="17"/>
        <end position="46"/>
    </location>
</feature>
<evidence type="ECO:0000313" key="3">
    <source>
        <dbReference type="EMBL" id="KAK9751591.1"/>
    </source>
</evidence>
<organism evidence="3 4">
    <name type="scientific">Popillia japonica</name>
    <name type="common">Japanese beetle</name>
    <dbReference type="NCBI Taxonomy" id="7064"/>
    <lineage>
        <taxon>Eukaryota</taxon>
        <taxon>Metazoa</taxon>
        <taxon>Ecdysozoa</taxon>
        <taxon>Arthropoda</taxon>
        <taxon>Hexapoda</taxon>
        <taxon>Insecta</taxon>
        <taxon>Pterygota</taxon>
        <taxon>Neoptera</taxon>
        <taxon>Endopterygota</taxon>
        <taxon>Coleoptera</taxon>
        <taxon>Polyphaga</taxon>
        <taxon>Scarabaeiformia</taxon>
        <taxon>Scarabaeidae</taxon>
        <taxon>Rutelinae</taxon>
        <taxon>Popillia</taxon>
    </lineage>
</organism>
<dbReference type="Pfam" id="PF03732">
    <property type="entry name" value="Retrotrans_gag"/>
    <property type="match status" value="1"/>
</dbReference>
<proteinExistence type="predicted"/>
<comment type="caution">
    <text evidence="3">The sequence shown here is derived from an EMBL/GenBank/DDBJ whole genome shotgun (WGS) entry which is preliminary data.</text>
</comment>
<reference evidence="3 4" key="1">
    <citation type="journal article" date="2024" name="BMC Genomics">
        <title>De novo assembly and annotation of Popillia japonica's genome with initial clues to its potential as an invasive pest.</title>
        <authorList>
            <person name="Cucini C."/>
            <person name="Boschi S."/>
            <person name="Funari R."/>
            <person name="Cardaioli E."/>
            <person name="Iannotti N."/>
            <person name="Marturano G."/>
            <person name="Paoli F."/>
            <person name="Bruttini M."/>
            <person name="Carapelli A."/>
            <person name="Frati F."/>
            <person name="Nardi F."/>
        </authorList>
    </citation>
    <scope>NUCLEOTIDE SEQUENCE [LARGE SCALE GENOMIC DNA]</scope>
    <source>
        <strain evidence="3">DMR45628</strain>
    </source>
</reference>
<sequence length="231" mass="26713">MDQDTAGTVDELRKRLSTFLKTNPTQTSSRPTSPTPPTTDPTQRDTTMAVCEKVRKWGLKEFWTSWEEFWTSWEDFLNDFKTQYLPPRYDYLIEEEIRARHQRPTESFQAYLTGILTLMRRGKALNDSERVERVYRNMRPEYKLYARRDAFKTLKELAALAAEYELIQRESRMAPGYALGATNPRRPEQRVQAAPATNVARENDHQQAAVLQGTPGMATKGHVHPTGSQKD</sequence>
<dbReference type="InterPro" id="IPR005162">
    <property type="entry name" value="Retrotrans_gag_dom"/>
</dbReference>
<dbReference type="EMBL" id="JASPKY010000027">
    <property type="protein sequence ID" value="KAK9751591.1"/>
    <property type="molecule type" value="Genomic_DNA"/>
</dbReference>
<dbReference type="AlphaFoldDB" id="A0AAW1MZ42"/>
<feature type="region of interest" description="Disordered" evidence="1">
    <location>
        <begin position="177"/>
        <end position="231"/>
    </location>
</feature>
<evidence type="ECO:0000313" key="4">
    <source>
        <dbReference type="Proteomes" id="UP001458880"/>
    </source>
</evidence>